<feature type="binding site" evidence="18">
    <location>
        <position position="334"/>
    </location>
    <ligand>
        <name>ATP</name>
        <dbReference type="ChEBI" id="CHEBI:30616"/>
    </ligand>
</feature>
<sequence length="506" mass="56171">MFSQLPVRILRHERPSWKIPVTFVLAKRWKSVITTRTYDGAITLLNTLQTPHSILQARREAGIRIDSSDNDKLRVCLQKIGYTQSDLQKLNIIHISGTKGKGTTSSYVSSLLTHHSPPLKIGLFTSPHLLSVRERIRLNGLPLPAPLFTTYFFHIWDTLPSHLRPGYFRFLTLLSYHVFLSENVDAAVYEVGMGGEYDGTNIVERPAVSGVSSLGIDHVFTLGNTIEEIAWHKGGIFKAGVPAFSVPQPAGAMRVLEERAAERKVASFEVVDVDRRLDSVKVTPDAPFQRQNASLALALTDTVLLILDPSYTPSKTMLTPSLRAGIENMVFRGRFERIERAGVTWYLDGAHTKESICVAVGWFGGAVRNSKATRILVFNQQGDREAVELLEALYTNTQNERNLEFDHVIFCPTKTRSVQSAKKDFINNAHDATAITALTLQKQFVSKWREMAGEKPVIKVLANVDEAFEYIDTLAGTSEGEVQVFVTGSIHLVGTALSVLEGVDAL</sequence>
<evidence type="ECO:0000256" key="19">
    <source>
        <dbReference type="PIRSR" id="PIRSR038895-2"/>
    </source>
</evidence>
<evidence type="ECO:0000256" key="2">
    <source>
        <dbReference type="ARBA" id="ARBA00004305"/>
    </source>
</evidence>
<evidence type="ECO:0000256" key="18">
    <source>
        <dbReference type="PIRSR" id="PIRSR038895-1"/>
    </source>
</evidence>
<feature type="binding site" evidence="19">
    <location>
        <position position="218"/>
    </location>
    <ligand>
        <name>Mg(2+)</name>
        <dbReference type="ChEBI" id="CHEBI:18420"/>
        <label>1</label>
    </ligand>
</feature>
<dbReference type="PROSITE" id="PS01012">
    <property type="entry name" value="FOLYLPOLYGLU_SYNT_2"/>
    <property type="match status" value="1"/>
</dbReference>
<dbReference type="NCBIfam" id="TIGR01499">
    <property type="entry name" value="folC"/>
    <property type="match status" value="1"/>
</dbReference>
<evidence type="ECO:0000256" key="16">
    <source>
        <dbReference type="ARBA" id="ARBA00047493"/>
    </source>
</evidence>
<dbReference type="KEGG" id="glz:GLAREA_04266"/>
<evidence type="ECO:0000256" key="12">
    <source>
        <dbReference type="ARBA" id="ARBA00022840"/>
    </source>
</evidence>
<evidence type="ECO:0000256" key="7">
    <source>
        <dbReference type="ARBA" id="ARBA00022563"/>
    </source>
</evidence>
<evidence type="ECO:0000256" key="9">
    <source>
        <dbReference type="ARBA" id="ARBA00022723"/>
    </source>
</evidence>
<keyword evidence="7 17" id="KW-0554">One-carbon metabolism</keyword>
<dbReference type="AlphaFoldDB" id="S3CP33"/>
<proteinExistence type="inferred from homology"/>
<dbReference type="OMA" id="ESLDCCM"/>
<evidence type="ECO:0000256" key="10">
    <source>
        <dbReference type="ARBA" id="ARBA00022741"/>
    </source>
</evidence>
<dbReference type="UniPathway" id="UPA00850"/>
<keyword evidence="9 19" id="KW-0479">Metal-binding</keyword>
<evidence type="ECO:0000256" key="1">
    <source>
        <dbReference type="ARBA" id="ARBA00004273"/>
    </source>
</evidence>
<dbReference type="EC" id="6.3.2.17" evidence="17"/>
<comment type="function">
    <text evidence="17">Catalyzes conversion of folates to polyglutamate derivatives allowing concentration of folate compounds in the cell and the intracellular retention of these cofactors, which are important substrates for most of the folate-dependent enzymes that are involved in one-carbon transfer reactions involved in purine, pyrimidine and amino acid synthesis.</text>
</comment>
<evidence type="ECO:0000256" key="13">
    <source>
        <dbReference type="ARBA" id="ARBA00022842"/>
    </source>
</evidence>
<feature type="binding site" evidence="18">
    <location>
        <position position="348"/>
    </location>
    <ligand>
        <name>ATP</name>
        <dbReference type="ChEBI" id="CHEBI:30616"/>
    </ligand>
</feature>
<keyword evidence="15" id="KW-0472">Membrane</keyword>
<dbReference type="GO" id="GO:0005759">
    <property type="term" value="C:mitochondrial matrix"/>
    <property type="evidence" value="ECO:0007669"/>
    <property type="project" value="UniProtKB-SubCell"/>
</dbReference>
<dbReference type="GO" id="GO:0006730">
    <property type="term" value="P:one-carbon metabolic process"/>
    <property type="evidence" value="ECO:0007669"/>
    <property type="project" value="UniProtKB-KW"/>
</dbReference>
<evidence type="ECO:0000256" key="11">
    <source>
        <dbReference type="ARBA" id="ARBA00022792"/>
    </source>
</evidence>
<comment type="pathway">
    <text evidence="4 17">Cofactor biosynthesis; tetrahydrofolylpolyglutamate biosynthesis.</text>
</comment>
<keyword evidence="10 18" id="KW-0547">Nucleotide-binding</keyword>
<reference evidence="20 21" key="1">
    <citation type="journal article" date="2013" name="BMC Genomics">
        <title>Genomics-driven discovery of the pneumocandin biosynthetic gene cluster in the fungus Glarea lozoyensis.</title>
        <authorList>
            <person name="Chen L."/>
            <person name="Yue Q."/>
            <person name="Zhang X."/>
            <person name="Xiang M."/>
            <person name="Wang C."/>
            <person name="Li S."/>
            <person name="Che Y."/>
            <person name="Ortiz-Lopez F.J."/>
            <person name="Bills G.F."/>
            <person name="Liu X."/>
            <person name="An Z."/>
        </authorList>
    </citation>
    <scope>NUCLEOTIDE SEQUENCE [LARGE SCALE GENOMIC DNA]</scope>
    <source>
        <strain evidence="21">ATCC 20868 / MF5171</strain>
    </source>
</reference>
<dbReference type="SUPFAM" id="SSF53244">
    <property type="entry name" value="MurD-like peptide ligases, peptide-binding domain"/>
    <property type="match status" value="1"/>
</dbReference>
<dbReference type="Gene3D" id="3.40.1190.10">
    <property type="entry name" value="Mur-like, catalytic domain"/>
    <property type="match status" value="1"/>
</dbReference>
<evidence type="ECO:0000256" key="6">
    <source>
        <dbReference type="ARBA" id="ARBA00022490"/>
    </source>
</evidence>
<keyword evidence="6" id="KW-0963">Cytoplasm</keyword>
<name>S3CP33_GLAL2</name>
<organism evidence="20 21">
    <name type="scientific">Glarea lozoyensis (strain ATCC 20868 / MF5171)</name>
    <dbReference type="NCBI Taxonomy" id="1116229"/>
    <lineage>
        <taxon>Eukaryota</taxon>
        <taxon>Fungi</taxon>
        <taxon>Dikarya</taxon>
        <taxon>Ascomycota</taxon>
        <taxon>Pezizomycotina</taxon>
        <taxon>Leotiomycetes</taxon>
        <taxon>Helotiales</taxon>
        <taxon>Helotiaceae</taxon>
        <taxon>Glarea</taxon>
    </lineage>
</organism>
<dbReference type="InterPro" id="IPR036565">
    <property type="entry name" value="Mur-like_cat_sf"/>
</dbReference>
<comment type="subcellular location">
    <subcellularLocation>
        <location evidence="3">Cytoplasm</location>
    </subcellularLocation>
    <subcellularLocation>
        <location evidence="1">Mitochondrion inner membrane</location>
    </subcellularLocation>
    <subcellularLocation>
        <location evidence="2">Mitochondrion matrix</location>
    </subcellularLocation>
</comment>
<dbReference type="OrthoDB" id="5212574at2759"/>
<feature type="binding site" evidence="19">
    <location>
        <position position="190"/>
    </location>
    <ligand>
        <name>Mg(2+)</name>
        <dbReference type="ChEBI" id="CHEBI:18420"/>
        <label>1</label>
    </ligand>
</feature>
<keyword evidence="21" id="KW-1185">Reference proteome</keyword>
<dbReference type="EMBL" id="KE145369">
    <property type="protein sequence ID" value="EPE27475.1"/>
    <property type="molecule type" value="Genomic_DNA"/>
</dbReference>
<comment type="cofactor">
    <cofactor evidence="17">
        <name>a monovalent cation</name>
        <dbReference type="ChEBI" id="CHEBI:60242"/>
    </cofactor>
    <text evidence="17">A monovalent cation.</text>
</comment>
<dbReference type="Proteomes" id="UP000016922">
    <property type="component" value="Unassembled WGS sequence"/>
</dbReference>
<comment type="catalytic activity">
    <reaction evidence="16 17">
        <text>(6S)-5,6,7,8-tetrahydrofolyl-(gamma-L-Glu)(n) + L-glutamate + ATP = (6S)-5,6,7,8-tetrahydrofolyl-(gamma-L-Glu)(n+1) + ADP + phosphate + H(+)</text>
        <dbReference type="Rhea" id="RHEA:10580"/>
        <dbReference type="Rhea" id="RHEA-COMP:14738"/>
        <dbReference type="Rhea" id="RHEA-COMP:14740"/>
        <dbReference type="ChEBI" id="CHEBI:15378"/>
        <dbReference type="ChEBI" id="CHEBI:29985"/>
        <dbReference type="ChEBI" id="CHEBI:30616"/>
        <dbReference type="ChEBI" id="CHEBI:43474"/>
        <dbReference type="ChEBI" id="CHEBI:141005"/>
        <dbReference type="ChEBI" id="CHEBI:456216"/>
        <dbReference type="EC" id="6.3.2.17"/>
    </reaction>
</comment>
<evidence type="ECO:0000256" key="15">
    <source>
        <dbReference type="ARBA" id="ARBA00023136"/>
    </source>
</evidence>
<dbReference type="PROSITE" id="PS01011">
    <property type="entry name" value="FOLYLPOLYGLU_SYNT_1"/>
    <property type="match status" value="1"/>
</dbReference>
<dbReference type="InterPro" id="IPR018109">
    <property type="entry name" value="Folylpolyglutamate_synth_CS"/>
</dbReference>
<keyword evidence="8 17" id="KW-0436">Ligase</keyword>
<dbReference type="GeneID" id="19463321"/>
<dbReference type="HOGENOM" id="CLU_015869_0_1_1"/>
<evidence type="ECO:0000256" key="8">
    <source>
        <dbReference type="ARBA" id="ARBA00022598"/>
    </source>
</evidence>
<dbReference type="PANTHER" id="PTHR11136:SF5">
    <property type="entry name" value="FOLYLPOLYGLUTAMATE SYNTHASE, MITOCHONDRIAL"/>
    <property type="match status" value="1"/>
</dbReference>
<dbReference type="eggNOG" id="KOG2525">
    <property type="taxonomic scope" value="Eukaryota"/>
</dbReference>
<dbReference type="PIRSF" id="PIRSF038895">
    <property type="entry name" value="FPGS"/>
    <property type="match status" value="1"/>
</dbReference>
<evidence type="ECO:0000256" key="3">
    <source>
        <dbReference type="ARBA" id="ARBA00004496"/>
    </source>
</evidence>
<dbReference type="GO" id="GO:0005743">
    <property type="term" value="C:mitochondrial inner membrane"/>
    <property type="evidence" value="ECO:0007669"/>
    <property type="project" value="UniProtKB-SubCell"/>
</dbReference>
<evidence type="ECO:0000256" key="17">
    <source>
        <dbReference type="PIRNR" id="PIRNR038895"/>
    </source>
</evidence>
<gene>
    <name evidence="20" type="ORF">GLAREA_04266</name>
</gene>
<accession>S3CP33</accession>
<dbReference type="InterPro" id="IPR001645">
    <property type="entry name" value="Folylpolyglutamate_synth"/>
</dbReference>
<dbReference type="InterPro" id="IPR023600">
    <property type="entry name" value="Folylpolyglutamate_synth_euk"/>
</dbReference>
<keyword evidence="14" id="KW-0496">Mitochondrion</keyword>
<comment type="similarity">
    <text evidence="5 17">Belongs to the folylpolyglutamate synthase family.</text>
</comment>
<evidence type="ECO:0000256" key="14">
    <source>
        <dbReference type="ARBA" id="ARBA00023128"/>
    </source>
</evidence>
<protein>
    <recommendedName>
        <fullName evidence="17">Folylpolyglutamate synthase</fullName>
        <ecNumber evidence="17">6.3.2.17</ecNumber>
    </recommendedName>
    <alternativeName>
        <fullName evidence="17">Folylpoly-gamma-glutamate synthetase</fullName>
    </alternativeName>
    <alternativeName>
        <fullName evidence="17">Tetrahydrofolylpolyglutamate synthase</fullName>
    </alternativeName>
</protein>
<dbReference type="InterPro" id="IPR036615">
    <property type="entry name" value="Mur_ligase_C_dom_sf"/>
</dbReference>
<dbReference type="SUPFAM" id="SSF53623">
    <property type="entry name" value="MurD-like peptide ligases, catalytic domain"/>
    <property type="match status" value="1"/>
</dbReference>
<keyword evidence="12 18" id="KW-0067">ATP-binding</keyword>
<keyword evidence="13 19" id="KW-0460">Magnesium</keyword>
<dbReference type="Gene3D" id="3.90.190.20">
    <property type="entry name" value="Mur ligase, C-terminal domain"/>
    <property type="match status" value="1"/>
</dbReference>
<dbReference type="STRING" id="1116229.S3CP33"/>
<dbReference type="GO" id="GO:0005524">
    <property type="term" value="F:ATP binding"/>
    <property type="evidence" value="ECO:0007669"/>
    <property type="project" value="UniProtKB-KW"/>
</dbReference>
<dbReference type="RefSeq" id="XP_008084834.1">
    <property type="nucleotide sequence ID" value="XM_008086643.1"/>
</dbReference>
<evidence type="ECO:0000313" key="20">
    <source>
        <dbReference type="EMBL" id="EPE27475.1"/>
    </source>
</evidence>
<evidence type="ECO:0000256" key="4">
    <source>
        <dbReference type="ARBA" id="ARBA00005150"/>
    </source>
</evidence>
<dbReference type="GO" id="GO:0005829">
    <property type="term" value="C:cytosol"/>
    <property type="evidence" value="ECO:0007669"/>
    <property type="project" value="TreeGrafter"/>
</dbReference>
<feature type="binding site" evidence="19">
    <location>
        <position position="126"/>
    </location>
    <ligand>
        <name>Mg(2+)</name>
        <dbReference type="ChEBI" id="CHEBI:18420"/>
        <label>1</label>
    </ligand>
</feature>
<dbReference type="GO" id="GO:0046872">
    <property type="term" value="F:metal ion binding"/>
    <property type="evidence" value="ECO:0007669"/>
    <property type="project" value="UniProtKB-KW"/>
</dbReference>
<keyword evidence="11" id="KW-0999">Mitochondrion inner membrane</keyword>
<evidence type="ECO:0000313" key="21">
    <source>
        <dbReference type="Proteomes" id="UP000016922"/>
    </source>
</evidence>
<evidence type="ECO:0000256" key="5">
    <source>
        <dbReference type="ARBA" id="ARBA00008276"/>
    </source>
</evidence>
<dbReference type="PANTHER" id="PTHR11136">
    <property type="entry name" value="FOLYLPOLYGLUTAMATE SYNTHASE-RELATED"/>
    <property type="match status" value="1"/>
</dbReference>
<dbReference type="GO" id="GO:0004326">
    <property type="term" value="F:tetrahydrofolylpolyglutamate synthase activity"/>
    <property type="evidence" value="ECO:0007669"/>
    <property type="project" value="UniProtKB-EC"/>
</dbReference>